<protein>
    <submittedName>
        <fullName evidence="5">Carbohydrate-binding protein</fullName>
    </submittedName>
</protein>
<dbReference type="SUPFAM" id="SSF51055">
    <property type="entry name" value="Carbohydrate binding domain"/>
    <property type="match status" value="1"/>
</dbReference>
<dbReference type="PANTHER" id="PTHR42976:SF1">
    <property type="entry name" value="GH18 DOMAIN-CONTAINING PROTEIN-RELATED"/>
    <property type="match status" value="1"/>
</dbReference>
<name>A0ABW6WLC1_9ACTN</name>
<dbReference type="Pfam" id="PF02839">
    <property type="entry name" value="CBM_5_12"/>
    <property type="match status" value="1"/>
</dbReference>
<keyword evidence="6" id="KW-1185">Reference proteome</keyword>
<keyword evidence="3" id="KW-0732">Signal</keyword>
<dbReference type="CDD" id="cd06543">
    <property type="entry name" value="GH18_PF-ChiA-like"/>
    <property type="match status" value="1"/>
</dbReference>
<evidence type="ECO:0000256" key="3">
    <source>
        <dbReference type="SAM" id="SignalP"/>
    </source>
</evidence>
<dbReference type="InterPro" id="IPR017853">
    <property type="entry name" value="GH"/>
</dbReference>
<dbReference type="RefSeq" id="WP_040432718.1">
    <property type="nucleotide sequence ID" value="NZ_JBIAZU010000005.1"/>
</dbReference>
<proteinExistence type="predicted"/>
<organism evidence="5 6">
    <name type="scientific">Paractinoplanes globisporus</name>
    <dbReference type="NCBI Taxonomy" id="113565"/>
    <lineage>
        <taxon>Bacteria</taxon>
        <taxon>Bacillati</taxon>
        <taxon>Actinomycetota</taxon>
        <taxon>Actinomycetes</taxon>
        <taxon>Micromonosporales</taxon>
        <taxon>Micromonosporaceae</taxon>
        <taxon>Paractinoplanes</taxon>
    </lineage>
</organism>
<dbReference type="InterPro" id="IPR036573">
    <property type="entry name" value="CBM_sf_5/12"/>
</dbReference>
<dbReference type="SMART" id="SM00495">
    <property type="entry name" value="ChtBD3"/>
    <property type="match status" value="1"/>
</dbReference>
<dbReference type="Gene3D" id="2.10.10.20">
    <property type="entry name" value="Carbohydrate-binding module superfamily 5/12"/>
    <property type="match status" value="1"/>
</dbReference>
<dbReference type="EMBL" id="JBIAZU010000005">
    <property type="protein sequence ID" value="MFF5293706.1"/>
    <property type="molecule type" value="Genomic_DNA"/>
</dbReference>
<dbReference type="InterPro" id="IPR052750">
    <property type="entry name" value="GH18_Chitinase"/>
</dbReference>
<evidence type="ECO:0000313" key="5">
    <source>
        <dbReference type="EMBL" id="MFF5293706.1"/>
    </source>
</evidence>
<feature type="signal peptide" evidence="3">
    <location>
        <begin position="1"/>
        <end position="30"/>
    </location>
</feature>
<feature type="chain" id="PRO_5046362711" evidence="3">
    <location>
        <begin position="31"/>
        <end position="396"/>
    </location>
</feature>
<evidence type="ECO:0000256" key="2">
    <source>
        <dbReference type="SAM" id="MobiDB-lite"/>
    </source>
</evidence>
<dbReference type="InterPro" id="IPR003610">
    <property type="entry name" value="CBM5/12"/>
</dbReference>
<dbReference type="Proteomes" id="UP001602245">
    <property type="component" value="Unassembled WGS sequence"/>
</dbReference>
<sequence length="396" mass="41155">MKLGRKLLVVAAVAAAGLTTAVIPMTSSNAAVACVAAWSSSAVYVGGNQASQNGHNYTAKWWTQNESPATHSGQWDVWADNGACGGTTPPTTQPTSGPTTNPPTGGKMASAPYVYPGWGNPPAPSTVTSATGIKAFTMAFVLANGGCNPAWDGESGLTGGVHASYISQIKAAGADIVPSIGGWSGNKLGPNCTTVDALAGAYQKVINAFGLKAIDIDIENTDEFENTVVADRIVGALKIIKQNNPSVKTILTFGTSTTGPTYYGTRLVQQAKALGANIDIFTQMPFDFGGGSDMYTSTVNASEGLKNLLKTTFGYTDAQAYSHMGISGMNGLSDQQELTSTDTWTRIRDYAKSKGFARFTFWAVNRDRGCAGGGVVSNCSGIAQADWAFTKISAGF</sequence>
<keyword evidence="1" id="KW-0378">Hydrolase</keyword>
<reference evidence="5 6" key="1">
    <citation type="submission" date="2024-10" db="EMBL/GenBank/DDBJ databases">
        <title>The Natural Products Discovery Center: Release of the First 8490 Sequenced Strains for Exploring Actinobacteria Biosynthetic Diversity.</title>
        <authorList>
            <person name="Kalkreuter E."/>
            <person name="Kautsar S.A."/>
            <person name="Yang D."/>
            <person name="Bader C.D."/>
            <person name="Teijaro C.N."/>
            <person name="Fluegel L."/>
            <person name="Davis C.M."/>
            <person name="Simpson J.R."/>
            <person name="Lauterbach L."/>
            <person name="Steele A.D."/>
            <person name="Gui C."/>
            <person name="Meng S."/>
            <person name="Li G."/>
            <person name="Viehrig K."/>
            <person name="Ye F."/>
            <person name="Su P."/>
            <person name="Kiefer A.F."/>
            <person name="Nichols A."/>
            <person name="Cepeda A.J."/>
            <person name="Yan W."/>
            <person name="Fan B."/>
            <person name="Jiang Y."/>
            <person name="Adhikari A."/>
            <person name="Zheng C.-J."/>
            <person name="Schuster L."/>
            <person name="Cowan T.M."/>
            <person name="Smanski M.J."/>
            <person name="Chevrette M.G."/>
            <person name="De Carvalho L.P.S."/>
            <person name="Shen B."/>
        </authorList>
    </citation>
    <scope>NUCLEOTIDE SEQUENCE [LARGE SCALE GENOMIC DNA]</scope>
    <source>
        <strain evidence="5 6">NPDC000087</strain>
    </source>
</reference>
<dbReference type="SUPFAM" id="SSF51445">
    <property type="entry name" value="(Trans)glycosidases"/>
    <property type="match status" value="1"/>
</dbReference>
<feature type="compositionally biased region" description="Low complexity" evidence="2">
    <location>
        <begin position="86"/>
        <end position="106"/>
    </location>
</feature>
<dbReference type="CDD" id="cd12215">
    <property type="entry name" value="ChiC_BD"/>
    <property type="match status" value="1"/>
</dbReference>
<dbReference type="PANTHER" id="PTHR42976">
    <property type="entry name" value="BIFUNCTIONAL CHITINASE/LYSOZYME-RELATED"/>
    <property type="match status" value="1"/>
</dbReference>
<dbReference type="Gene3D" id="3.20.20.80">
    <property type="entry name" value="Glycosidases"/>
    <property type="match status" value="1"/>
</dbReference>
<accession>A0ABW6WLC1</accession>
<evidence type="ECO:0000313" key="6">
    <source>
        <dbReference type="Proteomes" id="UP001602245"/>
    </source>
</evidence>
<feature type="region of interest" description="Disordered" evidence="2">
    <location>
        <begin position="80"/>
        <end position="106"/>
    </location>
</feature>
<evidence type="ECO:0000259" key="4">
    <source>
        <dbReference type="SMART" id="SM00495"/>
    </source>
</evidence>
<evidence type="ECO:0000256" key="1">
    <source>
        <dbReference type="ARBA" id="ARBA00022801"/>
    </source>
</evidence>
<dbReference type="PROSITE" id="PS51257">
    <property type="entry name" value="PROKAR_LIPOPROTEIN"/>
    <property type="match status" value="1"/>
</dbReference>
<comment type="caution">
    <text evidence="5">The sequence shown here is derived from an EMBL/GenBank/DDBJ whole genome shotgun (WGS) entry which is preliminary data.</text>
</comment>
<feature type="domain" description="Chitin-binding type-3" evidence="4">
    <location>
        <begin position="35"/>
        <end position="81"/>
    </location>
</feature>
<gene>
    <name evidence="5" type="ORF">ACFY35_30100</name>
</gene>